<evidence type="ECO:0000256" key="1">
    <source>
        <dbReference type="SAM" id="Phobius"/>
    </source>
</evidence>
<proteinExistence type="predicted"/>
<dbReference type="EMBL" id="BMHV01000005">
    <property type="protein sequence ID" value="GGF57219.1"/>
    <property type="molecule type" value="Genomic_DNA"/>
</dbReference>
<reference evidence="3" key="2">
    <citation type="submission" date="2020-09" db="EMBL/GenBank/DDBJ databases">
        <authorList>
            <person name="Sun Q."/>
            <person name="Zhou Y."/>
        </authorList>
    </citation>
    <scope>NUCLEOTIDE SEQUENCE</scope>
    <source>
        <strain evidence="3">CGMCC 1.15254</strain>
    </source>
</reference>
<evidence type="ECO:0000259" key="2">
    <source>
        <dbReference type="SMART" id="SM01080"/>
    </source>
</evidence>
<name>A0A917F773_9PROT</name>
<dbReference type="Pfam" id="PF05226">
    <property type="entry name" value="CHASE2"/>
    <property type="match status" value="1"/>
</dbReference>
<dbReference type="Proteomes" id="UP000632498">
    <property type="component" value="Unassembled WGS sequence"/>
</dbReference>
<evidence type="ECO:0000313" key="3">
    <source>
        <dbReference type="EMBL" id="GGF57219.1"/>
    </source>
</evidence>
<keyword evidence="1" id="KW-0472">Membrane</keyword>
<dbReference type="InterPro" id="IPR007890">
    <property type="entry name" value="CHASE2"/>
</dbReference>
<feature type="transmembrane region" description="Helical" evidence="1">
    <location>
        <begin position="461"/>
        <end position="483"/>
    </location>
</feature>
<keyword evidence="4" id="KW-1185">Reference proteome</keyword>
<reference evidence="3" key="1">
    <citation type="journal article" date="2014" name="Int. J. Syst. Evol. Microbiol.">
        <title>Complete genome sequence of Corynebacterium casei LMG S-19264T (=DSM 44701T), isolated from a smear-ripened cheese.</title>
        <authorList>
            <consortium name="US DOE Joint Genome Institute (JGI-PGF)"/>
            <person name="Walter F."/>
            <person name="Albersmeier A."/>
            <person name="Kalinowski J."/>
            <person name="Ruckert C."/>
        </authorList>
    </citation>
    <scope>NUCLEOTIDE SEQUENCE</scope>
    <source>
        <strain evidence="3">CGMCC 1.15254</strain>
    </source>
</reference>
<sequence length="498" mass="56287">MASNPIFFVRWFYSGQKYIQKEATRWTIIRGFLVALGAFLISILDPVGLTSATDQQSISAYNRITSPFYNNEKSGEISILLIDESTINAAKANNHEIGYLNYPPTLRQYADILYNVAKLRPKAIFIDMLLLDPRGDSQEQVHLENTLKRIKRAGVDVYFPNPNLHTRTRNGQDCTSQSLKNIGNIDQISTASPFVRFEGYDRYYPLVGYQACNNEIGYSPALRLYYDQCQKEGNCTSSILESASQVFSDPMDIQWGNGLAQLNVKYPFYNQDCQEHPADFKGRLARSIRYLAEAILNKFLSVSSQKGCFFHSLIPMLDFLKFQKSSDLTKKKIAGEFVANKVVMIGASLIGNEDLTQSPTIAQVPGVVAHAMAYDNLRTYGTEYYRPAEKLFWHIDATTLVEFCLTIFIIIVEALIIKSIVSNTKQSPYKLLLKMAFLSLLVFLTIFSAEIAFVSCWNFEPVNWLGVSMLALTFIGVLTVNALKSIFSLRFNEPNQTK</sequence>
<dbReference type="RefSeq" id="WP_188661951.1">
    <property type="nucleotide sequence ID" value="NZ_BMHV01000005.1"/>
</dbReference>
<feature type="transmembrane region" description="Helical" evidence="1">
    <location>
        <begin position="400"/>
        <end position="421"/>
    </location>
</feature>
<gene>
    <name evidence="3" type="ORF">GCM10011332_08320</name>
</gene>
<comment type="caution">
    <text evidence="3">The sequence shown here is derived from an EMBL/GenBank/DDBJ whole genome shotgun (WGS) entry which is preliminary data.</text>
</comment>
<feature type="transmembrane region" description="Helical" evidence="1">
    <location>
        <begin position="433"/>
        <end position="455"/>
    </location>
</feature>
<accession>A0A917F773</accession>
<evidence type="ECO:0000313" key="4">
    <source>
        <dbReference type="Proteomes" id="UP000632498"/>
    </source>
</evidence>
<keyword evidence="1" id="KW-1133">Transmembrane helix</keyword>
<organism evidence="3 4">
    <name type="scientific">Terasakiella brassicae</name>
    <dbReference type="NCBI Taxonomy" id="1634917"/>
    <lineage>
        <taxon>Bacteria</taxon>
        <taxon>Pseudomonadati</taxon>
        <taxon>Pseudomonadota</taxon>
        <taxon>Alphaproteobacteria</taxon>
        <taxon>Rhodospirillales</taxon>
        <taxon>Terasakiellaceae</taxon>
        <taxon>Terasakiella</taxon>
    </lineage>
</organism>
<keyword evidence="1" id="KW-0812">Transmembrane</keyword>
<dbReference type="SMART" id="SM01080">
    <property type="entry name" value="CHASE2"/>
    <property type="match status" value="1"/>
</dbReference>
<protein>
    <recommendedName>
        <fullName evidence="2">CHASE2 domain-containing protein</fullName>
    </recommendedName>
</protein>
<dbReference type="AlphaFoldDB" id="A0A917F773"/>
<feature type="domain" description="CHASE2" evidence="2">
    <location>
        <begin position="50"/>
        <end position="413"/>
    </location>
</feature>